<dbReference type="InterPro" id="IPR041698">
    <property type="entry name" value="Methyltransf_25"/>
</dbReference>
<protein>
    <submittedName>
        <fullName evidence="2">Methyltransferase domain-containing protein</fullName>
    </submittedName>
</protein>
<reference evidence="2 3" key="1">
    <citation type="submission" date="2019-12" db="EMBL/GenBank/DDBJ databases">
        <title>Deinococcus sp. HMF7620 Genome sequencing and assembly.</title>
        <authorList>
            <person name="Kang H."/>
            <person name="Kim H."/>
            <person name="Joh K."/>
        </authorList>
    </citation>
    <scope>NUCLEOTIDE SEQUENCE [LARGE SCALE GENOMIC DNA]</scope>
    <source>
        <strain evidence="2 3">HMF7620</strain>
    </source>
</reference>
<dbReference type="InterPro" id="IPR029063">
    <property type="entry name" value="SAM-dependent_MTases_sf"/>
</dbReference>
<dbReference type="PANTHER" id="PTHR45128:SF1">
    <property type="entry name" value="S-ADENOSYLMETHIONINE-DEPENDENT METHYLTRANSFERASE RV2258C"/>
    <property type="match status" value="1"/>
</dbReference>
<dbReference type="GO" id="GO:0008168">
    <property type="term" value="F:methyltransferase activity"/>
    <property type="evidence" value="ECO:0007669"/>
    <property type="project" value="UniProtKB-KW"/>
</dbReference>
<comment type="caution">
    <text evidence="2">The sequence shown here is derived from an EMBL/GenBank/DDBJ whole genome shotgun (WGS) entry which is preliminary data.</text>
</comment>
<dbReference type="GO" id="GO:0032259">
    <property type="term" value="P:methylation"/>
    <property type="evidence" value="ECO:0007669"/>
    <property type="project" value="UniProtKB-KW"/>
</dbReference>
<dbReference type="Gene3D" id="1.10.10.10">
    <property type="entry name" value="Winged helix-like DNA-binding domain superfamily/Winged helix DNA-binding domain"/>
    <property type="match status" value="1"/>
</dbReference>
<evidence type="ECO:0000259" key="1">
    <source>
        <dbReference type="Pfam" id="PF13649"/>
    </source>
</evidence>
<keyword evidence="2" id="KW-0489">Methyltransferase</keyword>
<dbReference type="CDD" id="cd02440">
    <property type="entry name" value="AdoMet_MTases"/>
    <property type="match status" value="1"/>
</dbReference>
<dbReference type="AlphaFoldDB" id="A0A7C9I0Y5"/>
<accession>A0A7C9I0Y5</accession>
<feature type="domain" description="Methyltransferase" evidence="1">
    <location>
        <begin position="177"/>
        <end position="271"/>
    </location>
</feature>
<dbReference type="Proteomes" id="UP000483286">
    <property type="component" value="Unassembled WGS sequence"/>
</dbReference>
<dbReference type="InterPro" id="IPR053173">
    <property type="entry name" value="SAM-binding_MTase"/>
</dbReference>
<gene>
    <name evidence="2" type="ORF">GO986_15920</name>
</gene>
<dbReference type="PANTHER" id="PTHR45128">
    <property type="entry name" value="METHYLTRANSFERASE TYPE 11"/>
    <property type="match status" value="1"/>
</dbReference>
<dbReference type="EMBL" id="WQLB01000025">
    <property type="protein sequence ID" value="MVN88235.1"/>
    <property type="molecule type" value="Genomic_DNA"/>
</dbReference>
<dbReference type="InterPro" id="IPR036388">
    <property type="entry name" value="WH-like_DNA-bd_sf"/>
</dbReference>
<keyword evidence="3" id="KW-1185">Reference proteome</keyword>
<dbReference type="RefSeq" id="WP_157460294.1">
    <property type="nucleotide sequence ID" value="NZ_WQLB01000025.1"/>
</dbReference>
<proteinExistence type="predicted"/>
<evidence type="ECO:0000313" key="3">
    <source>
        <dbReference type="Proteomes" id="UP000483286"/>
    </source>
</evidence>
<name>A0A7C9I0Y5_9DEIO</name>
<dbReference type="SUPFAM" id="SSF53335">
    <property type="entry name" value="S-adenosyl-L-methionine-dependent methyltransferases"/>
    <property type="match status" value="1"/>
</dbReference>
<organism evidence="2 3">
    <name type="scientific">Deinococcus arboris</name>
    <dbReference type="NCBI Taxonomy" id="2682977"/>
    <lineage>
        <taxon>Bacteria</taxon>
        <taxon>Thermotogati</taxon>
        <taxon>Deinococcota</taxon>
        <taxon>Deinococci</taxon>
        <taxon>Deinococcales</taxon>
        <taxon>Deinococcaceae</taxon>
        <taxon>Deinococcus</taxon>
    </lineage>
</organism>
<sequence>MTSGSHETRPTPRHQLMSQAKTLLDTWSRGAEALALLKAVQQAGWLPLLAEPRSLQALQTSTGSSLAHLESVLLVLTAHGVVEWEGDLVGLSPSFEALCADDATVGIADLLDYAQMLPRYIQEAVQMPPGIPMSETDALIQAKVFGGHVTPATQIAFRLLADALPEYAVLEAGGRGLDVGCGVAGALLNMALIFPKSHQVGLELLPSIADEARRRVRALGVETRVEIRCQDVQTLDEERAYDTAFWAQPFFPEAIRAGVLQVILRALRPGGTLLMQELFVPPMDGDMAAMRGFALSQLLFRHRGMVFAPTAEELVQEGLAAGFESVRVAQTPFGRLAILRRPELPEGRLKNTLSAE</sequence>
<evidence type="ECO:0000313" key="2">
    <source>
        <dbReference type="EMBL" id="MVN88235.1"/>
    </source>
</evidence>
<dbReference type="Gene3D" id="3.40.50.150">
    <property type="entry name" value="Vaccinia Virus protein VP39"/>
    <property type="match status" value="1"/>
</dbReference>
<dbReference type="Pfam" id="PF13649">
    <property type="entry name" value="Methyltransf_25"/>
    <property type="match status" value="1"/>
</dbReference>
<keyword evidence="2" id="KW-0808">Transferase</keyword>